<feature type="transmembrane region" description="Helical" evidence="10">
    <location>
        <begin position="173"/>
        <end position="193"/>
    </location>
</feature>
<feature type="transmembrane region" description="Helical" evidence="10">
    <location>
        <begin position="141"/>
        <end position="161"/>
    </location>
</feature>
<feature type="transmembrane region" description="Helical" evidence="10">
    <location>
        <begin position="323"/>
        <end position="350"/>
    </location>
</feature>
<dbReference type="InterPro" id="IPR051327">
    <property type="entry name" value="MATE_MepA_subfamily"/>
</dbReference>
<keyword evidence="5" id="KW-1003">Cell membrane</keyword>
<dbReference type="PANTHER" id="PTHR43823:SF3">
    <property type="entry name" value="MULTIDRUG EXPORT PROTEIN MEPA"/>
    <property type="match status" value="1"/>
</dbReference>
<dbReference type="Proteomes" id="UP000823877">
    <property type="component" value="Unassembled WGS sequence"/>
</dbReference>
<dbReference type="PIRSF" id="PIRSF006603">
    <property type="entry name" value="DinF"/>
    <property type="match status" value="1"/>
</dbReference>
<reference evidence="11" key="2">
    <citation type="submission" date="2021-04" db="EMBL/GenBank/DDBJ databases">
        <authorList>
            <person name="Gilroy R."/>
        </authorList>
    </citation>
    <scope>NUCLEOTIDE SEQUENCE</scope>
    <source>
        <strain evidence="11">CHK188-16595</strain>
    </source>
</reference>
<evidence type="ECO:0000256" key="4">
    <source>
        <dbReference type="ARBA" id="ARBA00022448"/>
    </source>
</evidence>
<evidence type="ECO:0000256" key="2">
    <source>
        <dbReference type="ARBA" id="ARBA00008417"/>
    </source>
</evidence>
<dbReference type="EMBL" id="DWXN01000006">
    <property type="protein sequence ID" value="HJB74625.1"/>
    <property type="molecule type" value="Genomic_DNA"/>
</dbReference>
<feature type="transmembrane region" description="Helical" evidence="10">
    <location>
        <begin position="18"/>
        <end position="39"/>
    </location>
</feature>
<dbReference type="GO" id="GO:0042910">
    <property type="term" value="F:xenobiotic transmembrane transporter activity"/>
    <property type="evidence" value="ECO:0007669"/>
    <property type="project" value="InterPro"/>
</dbReference>
<proteinExistence type="inferred from homology"/>
<evidence type="ECO:0000256" key="7">
    <source>
        <dbReference type="ARBA" id="ARBA00022989"/>
    </source>
</evidence>
<keyword evidence="8 10" id="KW-0472">Membrane</keyword>
<dbReference type="CDD" id="cd13143">
    <property type="entry name" value="MATE_MepA_like"/>
    <property type="match status" value="1"/>
</dbReference>
<accession>A0A9D2S9M9</accession>
<reference evidence="11" key="1">
    <citation type="journal article" date="2021" name="PeerJ">
        <title>Extensive microbial diversity within the chicken gut microbiome revealed by metagenomics and culture.</title>
        <authorList>
            <person name="Gilroy R."/>
            <person name="Ravi A."/>
            <person name="Getino M."/>
            <person name="Pursley I."/>
            <person name="Horton D.L."/>
            <person name="Alikhan N.F."/>
            <person name="Baker D."/>
            <person name="Gharbi K."/>
            <person name="Hall N."/>
            <person name="Watson M."/>
            <person name="Adriaenssens E.M."/>
            <person name="Foster-Nyarko E."/>
            <person name="Jarju S."/>
            <person name="Secka A."/>
            <person name="Antonio M."/>
            <person name="Oren A."/>
            <person name="Chaudhuri R.R."/>
            <person name="La Ragione R."/>
            <person name="Hildebrand F."/>
            <person name="Pallen M.J."/>
        </authorList>
    </citation>
    <scope>NUCLEOTIDE SEQUENCE</scope>
    <source>
        <strain evidence="11">CHK188-16595</strain>
    </source>
</reference>
<comment type="subcellular location">
    <subcellularLocation>
        <location evidence="1">Cell membrane</location>
        <topology evidence="1">Multi-pass membrane protein</topology>
    </subcellularLocation>
</comment>
<dbReference type="GO" id="GO:0015297">
    <property type="term" value="F:antiporter activity"/>
    <property type="evidence" value="ECO:0007669"/>
    <property type="project" value="InterPro"/>
</dbReference>
<evidence type="ECO:0000256" key="1">
    <source>
        <dbReference type="ARBA" id="ARBA00004651"/>
    </source>
</evidence>
<dbReference type="InterPro" id="IPR002528">
    <property type="entry name" value="MATE_fam"/>
</dbReference>
<dbReference type="GO" id="GO:0005886">
    <property type="term" value="C:plasma membrane"/>
    <property type="evidence" value="ECO:0007669"/>
    <property type="project" value="UniProtKB-SubCell"/>
</dbReference>
<feature type="transmembrane region" description="Helical" evidence="10">
    <location>
        <begin position="433"/>
        <end position="451"/>
    </location>
</feature>
<dbReference type="Pfam" id="PF01554">
    <property type="entry name" value="MatE"/>
    <property type="match status" value="2"/>
</dbReference>
<evidence type="ECO:0000313" key="12">
    <source>
        <dbReference type="Proteomes" id="UP000823877"/>
    </source>
</evidence>
<keyword evidence="7 10" id="KW-1133">Transmembrane helix</keyword>
<evidence type="ECO:0000256" key="5">
    <source>
        <dbReference type="ARBA" id="ARBA00022475"/>
    </source>
</evidence>
<evidence type="ECO:0000313" key="11">
    <source>
        <dbReference type="EMBL" id="HJB74625.1"/>
    </source>
</evidence>
<evidence type="ECO:0000256" key="3">
    <source>
        <dbReference type="ARBA" id="ARBA00022106"/>
    </source>
</evidence>
<keyword evidence="4" id="KW-0813">Transport</keyword>
<comment type="caution">
    <text evidence="11">The sequence shown here is derived from an EMBL/GenBank/DDBJ whole genome shotgun (WGS) entry which is preliminary data.</text>
</comment>
<dbReference type="GO" id="GO:0046677">
    <property type="term" value="P:response to antibiotic"/>
    <property type="evidence" value="ECO:0007669"/>
    <property type="project" value="UniProtKB-KW"/>
</dbReference>
<dbReference type="AlphaFoldDB" id="A0A9D2S9M9"/>
<keyword evidence="6 10" id="KW-0812">Transmembrane</keyword>
<dbReference type="InterPro" id="IPR045070">
    <property type="entry name" value="MATE_MepA-like"/>
</dbReference>
<evidence type="ECO:0000256" key="6">
    <source>
        <dbReference type="ARBA" id="ARBA00022692"/>
    </source>
</evidence>
<sequence>MNTQENSRMLADAPVGKLLFKLAVPTVTAQLINMLYNIVDRIYIGHIPDIGADALTGVGVCMPLIMIVSAFAALVGYGGAPRASIFMGKNDKESAERTLGNCFVVQIVISVVLTVLLLLFNRPLLLAFGASENTIGYAVDYMNIYAVGTIFVQLTLGMNMFITAQGFAKTGMLSVLIGAVANIILDPVFIFGFDMNVRGAALATILSQAMSCTWVLAFLMGKKTDLKIRAKYMPLRANIIMPALALGLSNFVMQASESAISVCFNSSLLKYGGDTAVGAMTILTSVMQFAMLPLQGLGQGAQPIISYNYGAKNAQRVKKAFKLLLITDLCYAVILWLAVMLFPGAFAAMFTSESSLMDFTAHALRIYMACALLFGIQMACQSTFTAIGNAKASITVAVVRKFVLLIPLIYIMPQIFTQDKTSAVYMAEPVADFIAVTFTAILFSILFKKVLKSISAAGEK</sequence>
<keyword evidence="9" id="KW-0046">Antibiotic resistance</keyword>
<dbReference type="InterPro" id="IPR048279">
    <property type="entry name" value="MdtK-like"/>
</dbReference>
<gene>
    <name evidence="11" type="ORF">IAA37_03005</name>
</gene>
<feature type="transmembrane region" description="Helical" evidence="10">
    <location>
        <begin position="392"/>
        <end position="413"/>
    </location>
</feature>
<feature type="transmembrane region" description="Helical" evidence="10">
    <location>
        <begin position="54"/>
        <end position="77"/>
    </location>
</feature>
<organism evidence="11 12">
    <name type="scientific">Candidatus Eubacterium faecale</name>
    <dbReference type="NCBI Taxonomy" id="2838568"/>
    <lineage>
        <taxon>Bacteria</taxon>
        <taxon>Bacillati</taxon>
        <taxon>Bacillota</taxon>
        <taxon>Clostridia</taxon>
        <taxon>Eubacteriales</taxon>
        <taxon>Eubacteriaceae</taxon>
        <taxon>Eubacterium</taxon>
    </lineage>
</organism>
<evidence type="ECO:0000256" key="8">
    <source>
        <dbReference type="ARBA" id="ARBA00023136"/>
    </source>
</evidence>
<feature type="transmembrane region" description="Helical" evidence="10">
    <location>
        <begin position="239"/>
        <end position="256"/>
    </location>
</feature>
<feature type="transmembrane region" description="Helical" evidence="10">
    <location>
        <begin position="199"/>
        <end position="219"/>
    </location>
</feature>
<protein>
    <recommendedName>
        <fullName evidence="3">Multidrug export protein MepA</fullName>
    </recommendedName>
</protein>
<evidence type="ECO:0000256" key="10">
    <source>
        <dbReference type="SAM" id="Phobius"/>
    </source>
</evidence>
<evidence type="ECO:0000256" key="9">
    <source>
        <dbReference type="ARBA" id="ARBA00023251"/>
    </source>
</evidence>
<name>A0A9D2S9M9_9FIRM</name>
<feature type="transmembrane region" description="Helical" evidence="10">
    <location>
        <begin position="362"/>
        <end position="380"/>
    </location>
</feature>
<dbReference type="NCBIfam" id="TIGR00797">
    <property type="entry name" value="matE"/>
    <property type="match status" value="1"/>
</dbReference>
<dbReference type="PANTHER" id="PTHR43823">
    <property type="entry name" value="SPORULATION PROTEIN YKVU"/>
    <property type="match status" value="1"/>
</dbReference>
<feature type="transmembrane region" description="Helical" evidence="10">
    <location>
        <begin position="276"/>
        <end position="294"/>
    </location>
</feature>
<comment type="similarity">
    <text evidence="2">Belongs to the multi antimicrobial extrusion (MATE) (TC 2.A.66.1) family. MepA subfamily.</text>
</comment>
<feature type="transmembrane region" description="Helical" evidence="10">
    <location>
        <begin position="98"/>
        <end position="121"/>
    </location>
</feature>